<proteinExistence type="predicted"/>
<comment type="caution">
    <text evidence="11">The sequence shown here is derived from an EMBL/GenBank/DDBJ whole genome shotgun (WGS) entry which is preliminary data.</text>
</comment>
<gene>
    <name evidence="11" type="ORF">Cfor_09080</name>
</gene>
<dbReference type="InterPro" id="IPR011527">
    <property type="entry name" value="ABC1_TM_dom"/>
</dbReference>
<dbReference type="InterPro" id="IPR003439">
    <property type="entry name" value="ABC_transporter-like_ATP-bd"/>
</dbReference>
<dbReference type="SUPFAM" id="SSF52540">
    <property type="entry name" value="P-loop containing nucleoside triphosphate hydrolases"/>
    <property type="match status" value="1"/>
</dbReference>
<dbReference type="PANTHER" id="PTHR24223">
    <property type="entry name" value="ATP-BINDING CASSETTE SUB-FAMILY C"/>
    <property type="match status" value="1"/>
</dbReference>
<keyword evidence="4" id="KW-0547">Nucleotide-binding</keyword>
<evidence type="ECO:0000259" key="10">
    <source>
        <dbReference type="PROSITE" id="PS50929"/>
    </source>
</evidence>
<dbReference type="SUPFAM" id="SSF90123">
    <property type="entry name" value="ABC transporter transmembrane region"/>
    <property type="match status" value="2"/>
</dbReference>
<keyword evidence="7 8" id="KW-0472">Membrane</keyword>
<comment type="subcellular location">
    <subcellularLocation>
        <location evidence="1">Membrane</location>
        <topology evidence="1">Multi-pass membrane protein</topology>
    </subcellularLocation>
</comment>
<dbReference type="CDD" id="cd03250">
    <property type="entry name" value="ABCC_MRP_domain1"/>
    <property type="match status" value="1"/>
</dbReference>
<organism evidence="11 12">
    <name type="scientific">Coptotermes formosanus</name>
    <name type="common">Formosan subterranean termite</name>
    <dbReference type="NCBI Taxonomy" id="36987"/>
    <lineage>
        <taxon>Eukaryota</taxon>
        <taxon>Metazoa</taxon>
        <taxon>Ecdysozoa</taxon>
        <taxon>Arthropoda</taxon>
        <taxon>Hexapoda</taxon>
        <taxon>Insecta</taxon>
        <taxon>Pterygota</taxon>
        <taxon>Neoptera</taxon>
        <taxon>Polyneoptera</taxon>
        <taxon>Dictyoptera</taxon>
        <taxon>Blattodea</taxon>
        <taxon>Blattoidea</taxon>
        <taxon>Termitoidae</taxon>
        <taxon>Rhinotermitidae</taxon>
        <taxon>Coptotermes</taxon>
    </lineage>
</organism>
<dbReference type="GO" id="GO:0005524">
    <property type="term" value="F:ATP binding"/>
    <property type="evidence" value="ECO:0007669"/>
    <property type="project" value="UniProtKB-KW"/>
</dbReference>
<dbReference type="Pfam" id="PF00005">
    <property type="entry name" value="ABC_tran"/>
    <property type="match status" value="1"/>
</dbReference>
<dbReference type="GO" id="GO:0140359">
    <property type="term" value="F:ABC-type transporter activity"/>
    <property type="evidence" value="ECO:0007669"/>
    <property type="project" value="InterPro"/>
</dbReference>
<feature type="domain" description="ABC transmembrane type-1" evidence="10">
    <location>
        <begin position="104"/>
        <end position="377"/>
    </location>
</feature>
<dbReference type="GO" id="GO:0016887">
    <property type="term" value="F:ATP hydrolysis activity"/>
    <property type="evidence" value="ECO:0007669"/>
    <property type="project" value="InterPro"/>
</dbReference>
<dbReference type="PROSITE" id="PS50929">
    <property type="entry name" value="ABC_TM1F"/>
    <property type="match status" value="2"/>
</dbReference>
<feature type="domain" description="ABC transporter" evidence="9">
    <location>
        <begin position="416"/>
        <end position="637"/>
    </location>
</feature>
<dbReference type="PROSITE" id="PS00211">
    <property type="entry name" value="ABC_TRANSPORTER_1"/>
    <property type="match status" value="1"/>
</dbReference>
<feature type="transmembrane region" description="Helical" evidence="8">
    <location>
        <begin position="234"/>
        <end position="254"/>
    </location>
</feature>
<dbReference type="InterPro" id="IPR017871">
    <property type="entry name" value="ABC_transporter-like_CS"/>
</dbReference>
<evidence type="ECO:0000256" key="7">
    <source>
        <dbReference type="ARBA" id="ARBA00023136"/>
    </source>
</evidence>
<feature type="transmembrane region" description="Helical" evidence="8">
    <location>
        <begin position="92"/>
        <end position="114"/>
    </location>
</feature>
<evidence type="ECO:0000256" key="6">
    <source>
        <dbReference type="ARBA" id="ARBA00022989"/>
    </source>
</evidence>
<keyword evidence="2" id="KW-0813">Transport</keyword>
<evidence type="ECO:0000256" key="4">
    <source>
        <dbReference type="ARBA" id="ARBA00022741"/>
    </source>
</evidence>
<evidence type="ECO:0008006" key="13">
    <source>
        <dbReference type="Google" id="ProtNLM"/>
    </source>
</evidence>
<dbReference type="Gene3D" id="3.40.50.300">
    <property type="entry name" value="P-loop containing nucleotide triphosphate hydrolases"/>
    <property type="match status" value="1"/>
</dbReference>
<dbReference type="InterPro" id="IPR044746">
    <property type="entry name" value="ABCC_6TM_D1"/>
</dbReference>
<evidence type="ECO:0000256" key="3">
    <source>
        <dbReference type="ARBA" id="ARBA00022692"/>
    </source>
</evidence>
<dbReference type="CDD" id="cd18579">
    <property type="entry name" value="ABC_6TM_ABCC_D1"/>
    <property type="match status" value="1"/>
</dbReference>
<dbReference type="AlphaFoldDB" id="A0A6L2PE05"/>
<keyword evidence="12" id="KW-1185">Reference proteome</keyword>
<dbReference type="InParanoid" id="A0A6L2PE05"/>
<evidence type="ECO:0000256" key="1">
    <source>
        <dbReference type="ARBA" id="ARBA00004141"/>
    </source>
</evidence>
<dbReference type="FunFam" id="3.40.50.300:FF:000482">
    <property type="entry name" value="Multidrug resistance-associated protein member 4"/>
    <property type="match status" value="1"/>
</dbReference>
<feature type="transmembrane region" description="Helical" evidence="8">
    <location>
        <begin position="691"/>
        <end position="714"/>
    </location>
</feature>
<dbReference type="FunFam" id="1.20.1560.10:FF:000026">
    <property type="entry name" value="Multidrug resistance-associated protein lethal(2)03659"/>
    <property type="match status" value="1"/>
</dbReference>
<evidence type="ECO:0000313" key="11">
    <source>
        <dbReference type="EMBL" id="GFG28327.1"/>
    </source>
</evidence>
<name>A0A6L2PE05_COPFO</name>
<dbReference type="SMART" id="SM00382">
    <property type="entry name" value="AAA"/>
    <property type="match status" value="1"/>
</dbReference>
<evidence type="ECO:0000256" key="2">
    <source>
        <dbReference type="ARBA" id="ARBA00022448"/>
    </source>
</evidence>
<feature type="transmembrane region" description="Helical" evidence="8">
    <location>
        <begin position="134"/>
        <end position="157"/>
    </location>
</feature>
<dbReference type="InterPro" id="IPR050173">
    <property type="entry name" value="ABC_transporter_C-like"/>
</dbReference>
<evidence type="ECO:0000256" key="5">
    <source>
        <dbReference type="ARBA" id="ARBA00022840"/>
    </source>
</evidence>
<dbReference type="InterPro" id="IPR027417">
    <property type="entry name" value="P-loop_NTPase"/>
</dbReference>
<sequence length="895" mass="101043">MTIGPVGKTVNLTDQYKRRNECFGNKWVKDLFRKGYGKDLVVEDLYDTLPSDQSEMLGDELQKSWNQEIITAKENNRKPLFLRAIVKTFGRFYIIVGLIQLIYSAVLRVAQPIFLGKFILFFSKDSTVTKDEAYMYAGALIFCTIFSVILTHHSFLVCQKIGMRIRIACCSMIYRKILRLSKSAQGKTAAGQVVNLLSNDVNRFDFVTLYLHFVWITPIQTLVITYFIWEAVGWSALIGVLAIFLQTVPVQSYLSKLTSKLRLKIATRTDERVQLMSEIISGIQVIKMYAWEKPFEKMVQIVRRKEIKVLTSAAYLKGLFLSTMVFSERTSLFVTLLCYSFMGHHISADKVFAMAQFYNILQLSMAIFYPQAVQLAAETKVSIKRLENFLLLEEMQNSNNRIMNNGEQDQKFGVCIRNGSAKWTPNSITDTLSHISLCVKPGKLCAVIGPVGSGKSSLLQAVLGELPLSSGSCIVGGDIAYSSQEPWLFVGTMRQNILFGQPYNAHRYKEVVRVCALERDIELFPHGDKTIIGERGVSLSGGQRARISLARAVYRSTDVYLLDDPLSAVDTHVGKHLFVECISKFLANKTRILVTHQLQYLRDADLIVILNNGKIETQGTYKDLVASQTDFAHLLAGGDEETENKNATAKLSTQISIKQSFEEDEDEAEEADENAELIAKGKLKASLYLKYFHSGASPFILFLLFLILIIGQMASSGADFWVMYWTNQEELWQYYANNNTERDKLNFTDSPIENAQPSTTSVEQPTDLNLSTEFPVPHLTDSIIPFSDFTTLLPFLSENKTLEFDGATAFNSTLPRLLDTHTAIYVYTVFILGSVFITSIRSMFFFKVCMTASKILHDTMFGSILAATMRFFDTNPSGKHHINYCMVTQYILVLN</sequence>
<keyword evidence="3 8" id="KW-0812">Transmembrane</keyword>
<reference evidence="12" key="1">
    <citation type="submission" date="2020-01" db="EMBL/GenBank/DDBJ databases">
        <title>Draft genome sequence of the Termite Coptotermes fromosanus.</title>
        <authorList>
            <person name="Itakura S."/>
            <person name="Yosikawa Y."/>
            <person name="Umezawa K."/>
        </authorList>
    </citation>
    <scope>NUCLEOTIDE SEQUENCE [LARGE SCALE GENOMIC DNA]</scope>
</reference>
<dbReference type="EMBL" id="BLKM01006607">
    <property type="protein sequence ID" value="GFG28327.1"/>
    <property type="molecule type" value="Genomic_DNA"/>
</dbReference>
<dbReference type="Pfam" id="PF00664">
    <property type="entry name" value="ABC_membrane"/>
    <property type="match status" value="2"/>
</dbReference>
<feature type="transmembrane region" description="Helical" evidence="8">
    <location>
        <begin position="207"/>
        <end position="228"/>
    </location>
</feature>
<dbReference type="PANTHER" id="PTHR24223:SF415">
    <property type="entry name" value="FI20190P1"/>
    <property type="match status" value="1"/>
</dbReference>
<feature type="transmembrane region" description="Helical" evidence="8">
    <location>
        <begin position="824"/>
        <end position="846"/>
    </location>
</feature>
<dbReference type="Proteomes" id="UP000502823">
    <property type="component" value="Unassembled WGS sequence"/>
</dbReference>
<dbReference type="InterPro" id="IPR036640">
    <property type="entry name" value="ABC1_TM_sf"/>
</dbReference>
<dbReference type="GO" id="GO:0016020">
    <property type="term" value="C:membrane"/>
    <property type="evidence" value="ECO:0007669"/>
    <property type="project" value="UniProtKB-SubCell"/>
</dbReference>
<dbReference type="Gene3D" id="1.20.1560.10">
    <property type="entry name" value="ABC transporter type 1, transmembrane domain"/>
    <property type="match status" value="2"/>
</dbReference>
<dbReference type="OrthoDB" id="6500128at2759"/>
<evidence type="ECO:0000259" key="9">
    <source>
        <dbReference type="PROSITE" id="PS50893"/>
    </source>
</evidence>
<evidence type="ECO:0000256" key="8">
    <source>
        <dbReference type="SAM" id="Phobius"/>
    </source>
</evidence>
<dbReference type="PROSITE" id="PS50893">
    <property type="entry name" value="ABC_TRANSPORTER_2"/>
    <property type="match status" value="1"/>
</dbReference>
<keyword evidence="5" id="KW-0067">ATP-binding</keyword>
<accession>A0A6L2PE05</accession>
<evidence type="ECO:0000313" key="12">
    <source>
        <dbReference type="Proteomes" id="UP000502823"/>
    </source>
</evidence>
<dbReference type="InterPro" id="IPR003593">
    <property type="entry name" value="AAA+_ATPase"/>
</dbReference>
<keyword evidence="6 8" id="KW-1133">Transmembrane helix</keyword>
<protein>
    <recommendedName>
        <fullName evidence="13">ABC transmembrane type-1 domain-containing protein</fullName>
    </recommendedName>
</protein>
<feature type="domain" description="ABC transmembrane type-1" evidence="10">
    <location>
        <begin position="824"/>
        <end position="878"/>
    </location>
</feature>